<evidence type="ECO:0000259" key="1">
    <source>
        <dbReference type="Pfam" id="PF19834"/>
    </source>
</evidence>
<dbReference type="OrthoDB" id="7351979at2"/>
<protein>
    <recommendedName>
        <fullName evidence="1">DUF6314 domain-containing protein</fullName>
    </recommendedName>
</protein>
<dbReference type="AlphaFoldDB" id="A0A1M4TK91"/>
<dbReference type="RefSeq" id="WP_073139831.1">
    <property type="nucleotide sequence ID" value="NZ_FQUV01000001.1"/>
</dbReference>
<organism evidence="2 3">
    <name type="scientific">Litoreibacter ascidiaceicola</name>
    <dbReference type="NCBI Taxonomy" id="1486859"/>
    <lineage>
        <taxon>Bacteria</taxon>
        <taxon>Pseudomonadati</taxon>
        <taxon>Pseudomonadota</taxon>
        <taxon>Alphaproteobacteria</taxon>
        <taxon>Rhodobacterales</taxon>
        <taxon>Roseobacteraceae</taxon>
        <taxon>Litoreibacter</taxon>
    </lineage>
</organism>
<reference evidence="3" key="1">
    <citation type="submission" date="2016-11" db="EMBL/GenBank/DDBJ databases">
        <authorList>
            <person name="Varghese N."/>
            <person name="Submissions S."/>
        </authorList>
    </citation>
    <scope>NUCLEOTIDE SEQUENCE [LARGE SCALE GENOMIC DNA]</scope>
    <source>
        <strain evidence="3">DSM 100566</strain>
    </source>
</reference>
<proteinExistence type="predicted"/>
<name>A0A1M4TK91_9RHOB</name>
<gene>
    <name evidence="2" type="ORF">SAMN05444273_101445</name>
</gene>
<feature type="domain" description="DUF6314" evidence="1">
    <location>
        <begin position="8"/>
        <end position="142"/>
    </location>
</feature>
<dbReference type="EMBL" id="FQUV01000001">
    <property type="protein sequence ID" value="SHE44880.1"/>
    <property type="molecule type" value="Genomic_DNA"/>
</dbReference>
<dbReference type="Pfam" id="PF19834">
    <property type="entry name" value="DUF6314"/>
    <property type="match status" value="1"/>
</dbReference>
<evidence type="ECO:0000313" key="2">
    <source>
        <dbReference type="EMBL" id="SHE44880.1"/>
    </source>
</evidence>
<sequence length="143" mass="16939">MHISLDQFEGDWQLARIIEDRRNDIEGRLSGTATLTRVGPLELHYAEEGELVYGQQAAMLATRRYIWRGFEGEHAGKIAVEFEDGRPFHVIELDRLMPDDDHHCDPDFYHVSYDFTRWPLWESIWRVVGPSKDYRMISRFERV</sequence>
<dbReference type="Proteomes" id="UP000184144">
    <property type="component" value="Unassembled WGS sequence"/>
</dbReference>
<evidence type="ECO:0000313" key="3">
    <source>
        <dbReference type="Proteomes" id="UP000184144"/>
    </source>
</evidence>
<dbReference type="InterPro" id="IPR045632">
    <property type="entry name" value="DUF6314"/>
</dbReference>
<dbReference type="STRING" id="1486859.SAMN05444273_101445"/>
<keyword evidence="3" id="KW-1185">Reference proteome</keyword>
<accession>A0A1M4TK91</accession>